<gene>
    <name evidence="1" type="ORF">T265_04892</name>
</gene>
<evidence type="ECO:0000313" key="2">
    <source>
        <dbReference type="Proteomes" id="UP000054324"/>
    </source>
</evidence>
<evidence type="ECO:0000313" key="1">
    <source>
        <dbReference type="EMBL" id="KER28216.1"/>
    </source>
</evidence>
<dbReference type="RefSeq" id="XP_009168016.1">
    <property type="nucleotide sequence ID" value="XM_009169752.1"/>
</dbReference>
<organism evidence="1 2">
    <name type="scientific">Opisthorchis viverrini</name>
    <name type="common">Southeast Asian liver fluke</name>
    <dbReference type="NCBI Taxonomy" id="6198"/>
    <lineage>
        <taxon>Eukaryota</taxon>
        <taxon>Metazoa</taxon>
        <taxon>Spiralia</taxon>
        <taxon>Lophotrochozoa</taxon>
        <taxon>Platyhelminthes</taxon>
        <taxon>Trematoda</taxon>
        <taxon>Digenea</taxon>
        <taxon>Opisthorchiida</taxon>
        <taxon>Opisthorchiata</taxon>
        <taxon>Opisthorchiidae</taxon>
        <taxon>Opisthorchis</taxon>
    </lineage>
</organism>
<reference evidence="1 2" key="1">
    <citation type="submission" date="2013-11" db="EMBL/GenBank/DDBJ databases">
        <title>Opisthorchis viverrini - life in the bile duct.</title>
        <authorList>
            <person name="Young N.D."/>
            <person name="Nagarajan N."/>
            <person name="Lin S.J."/>
            <person name="Korhonen P.K."/>
            <person name="Jex A.R."/>
            <person name="Hall R.S."/>
            <person name="Safavi-Hemami H."/>
            <person name="Kaewkong W."/>
            <person name="Bertrand D."/>
            <person name="Gao S."/>
            <person name="Seet Q."/>
            <person name="Wongkham S."/>
            <person name="Teh B.T."/>
            <person name="Wongkham C."/>
            <person name="Intapan P.M."/>
            <person name="Maleewong W."/>
            <person name="Yang X."/>
            <person name="Hu M."/>
            <person name="Wang Z."/>
            <person name="Hofmann A."/>
            <person name="Sternberg P.W."/>
            <person name="Tan P."/>
            <person name="Wang J."/>
            <person name="Gasser R.B."/>
        </authorList>
    </citation>
    <scope>NUCLEOTIDE SEQUENCE [LARGE SCALE GENOMIC DNA]</scope>
</reference>
<keyword evidence="2" id="KW-1185">Reference proteome</keyword>
<protein>
    <submittedName>
        <fullName evidence="1">Uncharacterized protein</fullName>
    </submittedName>
</protein>
<proteinExistence type="predicted"/>
<dbReference type="GeneID" id="20319074"/>
<name>A0A074ZMD1_OPIVI</name>
<dbReference type="EMBL" id="KL596704">
    <property type="protein sequence ID" value="KER28216.1"/>
    <property type="molecule type" value="Genomic_DNA"/>
</dbReference>
<dbReference type="KEGG" id="ovi:T265_04892"/>
<dbReference type="Proteomes" id="UP000054324">
    <property type="component" value="Unassembled WGS sequence"/>
</dbReference>
<dbReference type="CTD" id="20319074"/>
<dbReference type="AlphaFoldDB" id="A0A074ZMD1"/>
<sequence>MIGRKEPVEEVGRLPYAARGQANATCAVTREHHNDRRLKELGIWVSLKLPFSLHQDKSSEKAFAILRMIRLTLSRITRMDF</sequence>
<accession>A0A074ZMD1</accession>